<comment type="caution">
    <text evidence="2">The sequence shown here is derived from an EMBL/GenBank/DDBJ whole genome shotgun (WGS) entry which is preliminary data.</text>
</comment>
<reference evidence="2 3" key="1">
    <citation type="submission" date="2021-03" db="EMBL/GenBank/DDBJ databases">
        <title>The complete genome sequence of Acetobacter suratthaniensis TBRC 1719.</title>
        <authorList>
            <person name="Charoenyingcharoen P."/>
            <person name="Yukphan P."/>
        </authorList>
    </citation>
    <scope>NUCLEOTIDE SEQUENCE [LARGE SCALE GENOMIC DNA]</scope>
    <source>
        <strain evidence="2 3">TBRC 1719</strain>
    </source>
</reference>
<dbReference type="EMBL" id="JAFVMG010000006">
    <property type="protein sequence ID" value="MBO1328270.1"/>
    <property type="molecule type" value="Genomic_DNA"/>
</dbReference>
<organism evidence="2 3">
    <name type="scientific">Acetobacter suratthaniensis</name>
    <dbReference type="NCBI Taxonomy" id="1502841"/>
    <lineage>
        <taxon>Bacteria</taxon>
        <taxon>Pseudomonadati</taxon>
        <taxon>Pseudomonadota</taxon>
        <taxon>Alphaproteobacteria</taxon>
        <taxon>Acetobacterales</taxon>
        <taxon>Acetobacteraceae</taxon>
        <taxon>Acetobacter</taxon>
    </lineage>
</organism>
<evidence type="ECO:0000313" key="2">
    <source>
        <dbReference type="EMBL" id="MBO1328270.1"/>
    </source>
</evidence>
<dbReference type="InterPro" id="IPR015168">
    <property type="entry name" value="SsuA/THI5"/>
</dbReference>
<proteinExistence type="predicted"/>
<feature type="domain" description="SsuA/THI5-like" evidence="1">
    <location>
        <begin position="71"/>
        <end position="281"/>
    </location>
</feature>
<dbReference type="PANTHER" id="PTHR30024:SF21">
    <property type="entry name" value="ABC TRANSPORTER SUBSTRATE-BINDING PROTEIN"/>
    <property type="match status" value="1"/>
</dbReference>
<name>A0ABS3LLN0_9PROT</name>
<dbReference type="SUPFAM" id="SSF53850">
    <property type="entry name" value="Periplasmic binding protein-like II"/>
    <property type="match status" value="1"/>
</dbReference>
<dbReference type="PANTHER" id="PTHR30024">
    <property type="entry name" value="ALIPHATIC SULFONATES-BINDING PROTEIN-RELATED"/>
    <property type="match status" value="1"/>
</dbReference>
<dbReference type="Proteomes" id="UP000664399">
    <property type="component" value="Unassembled WGS sequence"/>
</dbReference>
<gene>
    <name evidence="2" type="ORF">J2D75_07245</name>
</gene>
<sequence>MQRGIFPSVTVPRRRFLTGLGGGIAAGVLAPHLVQAQSVECGGSFTAPIKPLPNPRKLTIAWNETAVCVAAVPVAREKGFFARHNLDVDYVNFGGATDQLLEAISTGKADAAPGMVLRWLKPLQQGFDVKLVAGLHAGCMYLMVPEQSPIRTLADLKGKTVGVTDIGGPDRNFFSIRVKEAGLDPESDVSWRAFPADLLPLALQRGDVQAISDSDPLSLGQRKQFGLRDIDNNMSGEWAHTACCVIGLRGSLVRDEPDVARAVTRAILDAGAWLACNPDEAARIFQPYAPRVSASALADMIRMEGHHHQTLADPLRTEITRYAEALKDVGVFRPSFDTKRYAARVTQDLFA</sequence>
<protein>
    <submittedName>
        <fullName evidence="2">ABC transporter substrate-binding protein</fullName>
    </submittedName>
</protein>
<dbReference type="InterPro" id="IPR006311">
    <property type="entry name" value="TAT_signal"/>
</dbReference>
<evidence type="ECO:0000313" key="3">
    <source>
        <dbReference type="Proteomes" id="UP000664399"/>
    </source>
</evidence>
<accession>A0ABS3LLN0</accession>
<dbReference type="PROSITE" id="PS51318">
    <property type="entry name" value="TAT"/>
    <property type="match status" value="1"/>
</dbReference>
<evidence type="ECO:0000259" key="1">
    <source>
        <dbReference type="Pfam" id="PF09084"/>
    </source>
</evidence>
<dbReference type="Gene3D" id="3.40.190.10">
    <property type="entry name" value="Periplasmic binding protein-like II"/>
    <property type="match status" value="2"/>
</dbReference>
<dbReference type="Pfam" id="PF09084">
    <property type="entry name" value="NMT1"/>
    <property type="match status" value="1"/>
</dbReference>
<keyword evidence="3" id="KW-1185">Reference proteome</keyword>